<evidence type="ECO:0000256" key="5">
    <source>
        <dbReference type="ARBA" id="ARBA00023136"/>
    </source>
</evidence>
<keyword evidence="2" id="KW-1003">Cell membrane</keyword>
<evidence type="ECO:0000313" key="8">
    <source>
        <dbReference type="EMBL" id="QEN04137.1"/>
    </source>
</evidence>
<feature type="transmembrane region" description="Helical" evidence="6">
    <location>
        <begin position="154"/>
        <end position="172"/>
    </location>
</feature>
<evidence type="ECO:0000313" key="9">
    <source>
        <dbReference type="Proteomes" id="UP000323824"/>
    </source>
</evidence>
<feature type="transmembrane region" description="Helical" evidence="6">
    <location>
        <begin position="222"/>
        <end position="246"/>
    </location>
</feature>
<feature type="transmembrane region" description="Helical" evidence="6">
    <location>
        <begin position="267"/>
        <end position="289"/>
    </location>
</feature>
<feature type="transmembrane region" description="Helical" evidence="6">
    <location>
        <begin position="21"/>
        <end position="43"/>
    </location>
</feature>
<dbReference type="KEGG" id="sper:EW093_05280"/>
<keyword evidence="4 6" id="KW-1133">Transmembrane helix</keyword>
<dbReference type="InterPro" id="IPR003838">
    <property type="entry name" value="ABC3_permease_C"/>
</dbReference>
<dbReference type="RefSeq" id="WP_149567394.1">
    <property type="nucleotide sequence ID" value="NZ_CP035807.1"/>
</dbReference>
<dbReference type="GO" id="GO:0005886">
    <property type="term" value="C:plasma membrane"/>
    <property type="evidence" value="ECO:0007669"/>
    <property type="project" value="UniProtKB-SubCell"/>
</dbReference>
<evidence type="ECO:0000256" key="4">
    <source>
        <dbReference type="ARBA" id="ARBA00022989"/>
    </source>
</evidence>
<name>A0A5C1Q9I8_9SPIO</name>
<dbReference type="InterPro" id="IPR052536">
    <property type="entry name" value="ABC-4_Integral_Memb_Prot"/>
</dbReference>
<evidence type="ECO:0000256" key="3">
    <source>
        <dbReference type="ARBA" id="ARBA00022692"/>
    </source>
</evidence>
<dbReference type="PANTHER" id="PTHR46795">
    <property type="entry name" value="ABC TRANSPORTER PERMEASE-RELATED-RELATED"/>
    <property type="match status" value="1"/>
</dbReference>
<dbReference type="PANTHER" id="PTHR46795:SF3">
    <property type="entry name" value="ABC TRANSPORTER PERMEASE"/>
    <property type="match status" value="1"/>
</dbReference>
<evidence type="ECO:0000256" key="1">
    <source>
        <dbReference type="ARBA" id="ARBA00004651"/>
    </source>
</evidence>
<keyword evidence="5 6" id="KW-0472">Membrane</keyword>
<evidence type="ECO:0000256" key="2">
    <source>
        <dbReference type="ARBA" id="ARBA00022475"/>
    </source>
</evidence>
<dbReference type="EMBL" id="CP035807">
    <property type="protein sequence ID" value="QEN04137.1"/>
    <property type="molecule type" value="Genomic_DNA"/>
</dbReference>
<proteinExistence type="predicted"/>
<feature type="transmembrane region" description="Helical" evidence="6">
    <location>
        <begin position="55"/>
        <end position="76"/>
    </location>
</feature>
<reference evidence="8 9" key="1">
    <citation type="submission" date="2019-02" db="EMBL/GenBank/DDBJ databases">
        <authorList>
            <person name="Fomenkov A."/>
            <person name="Dubinina G."/>
            <person name="Grabovich M."/>
            <person name="Vincze T."/>
            <person name="Roberts R.J."/>
        </authorList>
    </citation>
    <scope>NUCLEOTIDE SEQUENCE [LARGE SCALE GENOMIC DNA]</scope>
    <source>
        <strain evidence="8 9">P</strain>
    </source>
</reference>
<protein>
    <submittedName>
        <fullName evidence="8">ABC transporter permease</fullName>
    </submittedName>
</protein>
<gene>
    <name evidence="8" type="ORF">EW093_05280</name>
</gene>
<keyword evidence="9" id="KW-1185">Reference proteome</keyword>
<keyword evidence="3 6" id="KW-0812">Transmembrane</keyword>
<feature type="transmembrane region" description="Helical" evidence="6">
    <location>
        <begin position="491"/>
        <end position="513"/>
    </location>
</feature>
<reference evidence="8 9" key="2">
    <citation type="submission" date="2019-09" db="EMBL/GenBank/DDBJ databases">
        <title>Complete Genome Sequence and Methylome Analysis of free living Spirochaetas.</title>
        <authorList>
            <person name="Leshcheva N."/>
            <person name="Mikheeva N."/>
        </authorList>
    </citation>
    <scope>NUCLEOTIDE SEQUENCE [LARGE SCALE GENOMIC DNA]</scope>
    <source>
        <strain evidence="8 9">P</strain>
    </source>
</reference>
<dbReference type="AlphaFoldDB" id="A0A5C1Q9I8"/>
<feature type="transmembrane region" description="Helical" evidence="6">
    <location>
        <begin position="198"/>
        <end position="216"/>
    </location>
</feature>
<evidence type="ECO:0000256" key="6">
    <source>
        <dbReference type="SAM" id="Phobius"/>
    </source>
</evidence>
<accession>A0A5C1Q9I8</accession>
<organism evidence="8 9">
    <name type="scientific">Thiospirochaeta perfilievii</name>
    <dbReference type="NCBI Taxonomy" id="252967"/>
    <lineage>
        <taxon>Bacteria</taxon>
        <taxon>Pseudomonadati</taxon>
        <taxon>Spirochaetota</taxon>
        <taxon>Spirochaetia</taxon>
        <taxon>Spirochaetales</taxon>
        <taxon>Spirochaetaceae</taxon>
        <taxon>Thiospirochaeta</taxon>
    </lineage>
</organism>
<feature type="domain" description="ABC3 transporter permease C-terminal" evidence="7">
    <location>
        <begin position="62"/>
        <end position="180"/>
    </location>
</feature>
<feature type="transmembrane region" description="Helical" evidence="6">
    <location>
        <begin position="584"/>
        <end position="602"/>
    </location>
</feature>
<dbReference type="Pfam" id="PF02687">
    <property type="entry name" value="FtsX"/>
    <property type="match status" value="1"/>
</dbReference>
<dbReference type="Proteomes" id="UP000323824">
    <property type="component" value="Chromosome"/>
</dbReference>
<evidence type="ECO:0000259" key="7">
    <source>
        <dbReference type="Pfam" id="PF02687"/>
    </source>
</evidence>
<feature type="transmembrane region" description="Helical" evidence="6">
    <location>
        <begin position="551"/>
        <end position="572"/>
    </location>
</feature>
<feature type="transmembrane region" description="Helical" evidence="6">
    <location>
        <begin position="110"/>
        <end position="134"/>
    </location>
</feature>
<comment type="subcellular location">
    <subcellularLocation>
        <location evidence="1">Cell membrane</location>
        <topology evidence="1">Multi-pass membrane protein</topology>
    </subcellularLocation>
</comment>
<sequence>MSLIYIIIKTLRLNLKKFKGSMLCNIFCMILVFIYSTIYYNISNLEVLGLDKRDILSIMFVSLISVILFSVLFILYTNIQFSKNRTDEYGILLTLGISNKKLTKIIFIEYVIIMLISITISVVFGNILVTIIFYLIKKHIEVNINSKFNTYDSFLLIIEIFPVLYLLTYYIFKNRITRLNLSELYVDKIKNFRIIKKLNILPLVGIVISGYSIMLYKNGEAIVNSFFISFIGLFLLVYYINDLLLYKSKSIIKDMEIKISIFNSRKLLFVIALLTFLSTYLLGLAFSFYNKDKSENILSDISDITYISNSDIKTKVKDSVLYELNNDNIQVESFVDVDFITMKTRTYRDIFVDVVSEDNFRKFNIKIKKLKKNECILVSQLIVPEKYPSIPKGSFLDIVLNGYKKSGLICVGEEWYLFKNKINADRKILILNNFDYNNIKMNISKKYFKTFNIIFLEDENQISSAEKMINKYTDQVLSRIREQKLLEGQSLFVFCIIFFTGLLFLVSTGVIFISKLSSELHNLSINYYKLSQIGISQKQYKNAISGKLKHLFVLPSFIGIIQGFLFTIAHSIQYYNSVLIVKDTSIIFLFGILLTILFYKLLRNILILKITV</sequence>